<evidence type="ECO:0000256" key="7">
    <source>
        <dbReference type="ARBA" id="ARBA00022857"/>
    </source>
</evidence>
<keyword evidence="8" id="KW-0560">Oxidoreductase</keyword>
<evidence type="ECO:0000256" key="5">
    <source>
        <dbReference type="ARBA" id="ARBA00022741"/>
    </source>
</evidence>
<feature type="domain" description="FAD-binding FR-type" evidence="10">
    <location>
        <begin position="54"/>
        <end position="155"/>
    </location>
</feature>
<dbReference type="EMBL" id="SNYL01000006">
    <property type="protein sequence ID" value="TDQ43450.1"/>
    <property type="molecule type" value="Genomic_DNA"/>
</dbReference>
<dbReference type="Pfam" id="PF00175">
    <property type="entry name" value="NAD_binding_1"/>
    <property type="match status" value="1"/>
</dbReference>
<proteinExistence type="inferred from homology"/>
<dbReference type="InterPro" id="IPR008333">
    <property type="entry name" value="Cbr1-like_FAD-bd_dom"/>
</dbReference>
<dbReference type="InterPro" id="IPR001709">
    <property type="entry name" value="Flavoprot_Pyr_Nucl_cyt_Rdtase"/>
</dbReference>
<accession>A0A4R6UA02</accession>
<comment type="cofactor">
    <cofactor evidence="1">
        <name>FAD</name>
        <dbReference type="ChEBI" id="CHEBI:57692"/>
    </cofactor>
</comment>
<dbReference type="Gene3D" id="3.40.50.80">
    <property type="entry name" value="Nucleotide-binding domain of ferredoxin-NADP reductase (FNR) module"/>
    <property type="match status" value="1"/>
</dbReference>
<dbReference type="GO" id="GO:0004324">
    <property type="term" value="F:ferredoxin-NADP+ reductase activity"/>
    <property type="evidence" value="ECO:0007669"/>
    <property type="project" value="UniProtKB-EC"/>
</dbReference>
<dbReference type="PANTHER" id="PTHR47878:SF1">
    <property type="entry name" value="FLAVODOXIN_FERREDOXIN--NADP REDUCTASE"/>
    <property type="match status" value="1"/>
</dbReference>
<dbReference type="InterPro" id="IPR017938">
    <property type="entry name" value="Riboflavin_synthase-like_b-brl"/>
</dbReference>
<dbReference type="GO" id="GO:0034599">
    <property type="term" value="P:cellular response to oxidative stress"/>
    <property type="evidence" value="ECO:0007669"/>
    <property type="project" value="TreeGrafter"/>
</dbReference>
<evidence type="ECO:0000256" key="4">
    <source>
        <dbReference type="ARBA" id="ARBA00022630"/>
    </source>
</evidence>
<dbReference type="AlphaFoldDB" id="A0A4R6UA02"/>
<keyword evidence="5" id="KW-0547">Nucleotide-binding</keyword>
<protein>
    <recommendedName>
        <fullName evidence="3">ferredoxin--NADP(+) reductase</fullName>
        <ecNumber evidence="3">1.18.1.2</ecNumber>
    </recommendedName>
</protein>
<evidence type="ECO:0000256" key="6">
    <source>
        <dbReference type="ARBA" id="ARBA00022827"/>
    </source>
</evidence>
<dbReference type="FunFam" id="2.40.30.10:FF:000018">
    <property type="entry name" value="Ferredoxin--NADP(+) reductase"/>
    <property type="match status" value="1"/>
</dbReference>
<comment type="catalytic activity">
    <reaction evidence="9">
        <text>2 reduced [2Fe-2S]-[ferredoxin] + NADP(+) + H(+) = 2 oxidized [2Fe-2S]-[ferredoxin] + NADPH</text>
        <dbReference type="Rhea" id="RHEA:20125"/>
        <dbReference type="Rhea" id="RHEA-COMP:10000"/>
        <dbReference type="Rhea" id="RHEA-COMP:10001"/>
        <dbReference type="ChEBI" id="CHEBI:15378"/>
        <dbReference type="ChEBI" id="CHEBI:33737"/>
        <dbReference type="ChEBI" id="CHEBI:33738"/>
        <dbReference type="ChEBI" id="CHEBI:57783"/>
        <dbReference type="ChEBI" id="CHEBI:58349"/>
        <dbReference type="EC" id="1.18.1.2"/>
    </reaction>
</comment>
<dbReference type="Pfam" id="PF00970">
    <property type="entry name" value="FAD_binding_6"/>
    <property type="match status" value="1"/>
</dbReference>
<dbReference type="CDD" id="cd06195">
    <property type="entry name" value="FNR1"/>
    <property type="match status" value="1"/>
</dbReference>
<sequence>MAGLRDVKALAAGSGYTCGCRIGWLAARAIVFFLNRRRSVPAMAGRRPAAFIMSAFNEERVLTVHHWTDRLFSFTTTRDQSLRFSNGHFTMIGLKQPNGKPLLRAYSIASANYEEHLEFLSIKVPDGPLTSQLQHIQPGDKIIVGRKPTGTLLIDYLLPGKRLYLLGTGTGLAPWMSIIRDPETYEKFQEVILVHGVRQVNELAYYEYITVDLPRHEFLGEMVSKQLRYYPTVTREPFKNRGRITTLIETGKLEADLGLPKLNPAEDRVMICGSPEMLRDLKRMMEERQFVEGNTSTPGDFVIERAFAES</sequence>
<evidence type="ECO:0000256" key="2">
    <source>
        <dbReference type="ARBA" id="ARBA00008312"/>
    </source>
</evidence>
<dbReference type="PROSITE" id="PS51384">
    <property type="entry name" value="FAD_FR"/>
    <property type="match status" value="1"/>
</dbReference>
<dbReference type="InterPro" id="IPR051930">
    <property type="entry name" value="FNR_type-1"/>
</dbReference>
<dbReference type="InterPro" id="IPR017927">
    <property type="entry name" value="FAD-bd_FR_type"/>
</dbReference>
<dbReference type="GO" id="GO:0042167">
    <property type="term" value="P:heme catabolic process"/>
    <property type="evidence" value="ECO:0007669"/>
    <property type="project" value="TreeGrafter"/>
</dbReference>
<comment type="caution">
    <text evidence="11">The sequence shown here is derived from an EMBL/GenBank/DDBJ whole genome shotgun (WGS) entry which is preliminary data.</text>
</comment>
<reference evidence="11 12" key="1">
    <citation type="submission" date="2019-03" db="EMBL/GenBank/DDBJ databases">
        <title>Genomic Encyclopedia of Type Strains, Phase IV (KMG-IV): sequencing the most valuable type-strain genomes for metagenomic binning, comparative biology and taxonomic classification.</title>
        <authorList>
            <person name="Goeker M."/>
        </authorList>
    </citation>
    <scope>NUCLEOTIDE SEQUENCE [LARGE SCALE GENOMIC DNA]</scope>
    <source>
        <strain evidence="11 12">DSM 19605</strain>
    </source>
</reference>
<evidence type="ECO:0000256" key="3">
    <source>
        <dbReference type="ARBA" id="ARBA00013223"/>
    </source>
</evidence>
<dbReference type="SUPFAM" id="SSF63380">
    <property type="entry name" value="Riboflavin synthase domain-like"/>
    <property type="match status" value="1"/>
</dbReference>
<dbReference type="InterPro" id="IPR033892">
    <property type="entry name" value="FNR_bac"/>
</dbReference>
<comment type="similarity">
    <text evidence="2">Belongs to the ferredoxin--NADP reductase type 1 family.</text>
</comment>
<evidence type="ECO:0000256" key="1">
    <source>
        <dbReference type="ARBA" id="ARBA00001974"/>
    </source>
</evidence>
<keyword evidence="12" id="KW-1185">Reference proteome</keyword>
<gene>
    <name evidence="11" type="ORF">DFR43_10620</name>
</gene>
<dbReference type="Proteomes" id="UP000295510">
    <property type="component" value="Unassembled WGS sequence"/>
</dbReference>
<dbReference type="InterPro" id="IPR039261">
    <property type="entry name" value="FNR_nucleotide-bd"/>
</dbReference>
<keyword evidence="6" id="KW-0274">FAD</keyword>
<evidence type="ECO:0000259" key="10">
    <source>
        <dbReference type="PROSITE" id="PS51384"/>
    </source>
</evidence>
<dbReference type="EC" id="1.18.1.2" evidence="3"/>
<dbReference type="GO" id="GO:0000166">
    <property type="term" value="F:nucleotide binding"/>
    <property type="evidence" value="ECO:0007669"/>
    <property type="project" value="UniProtKB-KW"/>
</dbReference>
<evidence type="ECO:0000256" key="9">
    <source>
        <dbReference type="ARBA" id="ARBA00047776"/>
    </source>
</evidence>
<dbReference type="Gene3D" id="2.40.30.10">
    <property type="entry name" value="Translation factors"/>
    <property type="match status" value="1"/>
</dbReference>
<dbReference type="InterPro" id="IPR001433">
    <property type="entry name" value="OxRdtase_FAD/NAD-bd"/>
</dbReference>
<dbReference type="PRINTS" id="PR00371">
    <property type="entry name" value="FPNCR"/>
</dbReference>
<dbReference type="SUPFAM" id="SSF52343">
    <property type="entry name" value="Ferredoxin reductase-like, C-terminal NADP-linked domain"/>
    <property type="match status" value="1"/>
</dbReference>
<keyword evidence="4" id="KW-0285">Flavoprotein</keyword>
<keyword evidence="7" id="KW-0521">NADP</keyword>
<evidence type="ECO:0000313" key="12">
    <source>
        <dbReference type="Proteomes" id="UP000295510"/>
    </source>
</evidence>
<name>A0A4R6UA02_9BURK</name>
<organism evidence="11 12">
    <name type="scientific">Tepidicella xavieri</name>
    <dbReference type="NCBI Taxonomy" id="360241"/>
    <lineage>
        <taxon>Bacteria</taxon>
        <taxon>Pseudomonadati</taxon>
        <taxon>Pseudomonadota</taxon>
        <taxon>Betaproteobacteria</taxon>
        <taxon>Burkholderiales</taxon>
        <taxon>Tepidicella</taxon>
    </lineage>
</organism>
<evidence type="ECO:0000313" key="11">
    <source>
        <dbReference type="EMBL" id="TDQ43450.1"/>
    </source>
</evidence>
<dbReference type="PANTHER" id="PTHR47878">
    <property type="entry name" value="OXIDOREDUCTASE FAD/NAD(P)-BINDING DOMAIN PROTEIN"/>
    <property type="match status" value="1"/>
</dbReference>
<evidence type="ECO:0000256" key="8">
    <source>
        <dbReference type="ARBA" id="ARBA00023002"/>
    </source>
</evidence>